<dbReference type="GO" id="GO:0016607">
    <property type="term" value="C:nuclear speck"/>
    <property type="evidence" value="ECO:0007669"/>
    <property type="project" value="TreeGrafter"/>
</dbReference>
<reference evidence="9" key="1">
    <citation type="journal article" date="2021" name="Open Biol.">
        <title>Shared evolutionary footprints suggest mitochondrial oxidative damage underlies multiple complex I losses in fungi.</title>
        <authorList>
            <person name="Schikora-Tamarit M.A."/>
            <person name="Marcet-Houben M."/>
            <person name="Nosek J."/>
            <person name="Gabaldon T."/>
        </authorList>
    </citation>
    <scope>NUCLEOTIDE SEQUENCE</scope>
    <source>
        <strain evidence="9">CBS2887</strain>
    </source>
</reference>
<accession>A0A9P8Q3P4</accession>
<organism evidence="9 10">
    <name type="scientific">Wickerhamomyces pijperi</name>
    <name type="common">Yeast</name>
    <name type="synonym">Pichia pijperi</name>
    <dbReference type="NCBI Taxonomy" id="599730"/>
    <lineage>
        <taxon>Eukaryota</taxon>
        <taxon>Fungi</taxon>
        <taxon>Dikarya</taxon>
        <taxon>Ascomycota</taxon>
        <taxon>Saccharomycotina</taxon>
        <taxon>Saccharomycetes</taxon>
        <taxon>Phaffomycetales</taxon>
        <taxon>Wickerhamomycetaceae</taxon>
        <taxon>Wickerhamomyces</taxon>
    </lineage>
</organism>
<dbReference type="Pfam" id="PF00632">
    <property type="entry name" value="HECT"/>
    <property type="match status" value="1"/>
</dbReference>
<evidence type="ECO:0000256" key="2">
    <source>
        <dbReference type="ARBA" id="ARBA00006331"/>
    </source>
</evidence>
<dbReference type="Gene3D" id="3.90.1750.10">
    <property type="entry name" value="Hect, E3 ligase catalytic domains"/>
    <property type="match status" value="1"/>
</dbReference>
<dbReference type="InterPro" id="IPR011989">
    <property type="entry name" value="ARM-like"/>
</dbReference>
<dbReference type="PANTHER" id="PTHR45670:SF1">
    <property type="entry name" value="E3 UBIQUITIN-PROTEIN LIGASE HECTD1"/>
    <property type="match status" value="1"/>
</dbReference>
<dbReference type="InterPro" id="IPR016024">
    <property type="entry name" value="ARM-type_fold"/>
</dbReference>
<feature type="domain" description="HECT" evidence="8">
    <location>
        <begin position="1240"/>
        <end position="1573"/>
    </location>
</feature>
<dbReference type="GO" id="GO:0061630">
    <property type="term" value="F:ubiquitin protein ligase activity"/>
    <property type="evidence" value="ECO:0007669"/>
    <property type="project" value="UniProtKB-EC"/>
</dbReference>
<feature type="region of interest" description="Disordered" evidence="7">
    <location>
        <begin position="691"/>
        <end position="736"/>
    </location>
</feature>
<reference evidence="9" key="2">
    <citation type="submission" date="2021-01" db="EMBL/GenBank/DDBJ databases">
        <authorList>
            <person name="Schikora-Tamarit M.A."/>
        </authorList>
    </citation>
    <scope>NUCLEOTIDE SEQUENCE</scope>
    <source>
        <strain evidence="9">CBS2887</strain>
    </source>
</reference>
<dbReference type="InterPro" id="IPR057948">
    <property type="entry name" value="TPR_TRIP12_N"/>
</dbReference>
<dbReference type="SUPFAM" id="SSF48371">
    <property type="entry name" value="ARM repeat"/>
    <property type="match status" value="1"/>
</dbReference>
<dbReference type="OrthoDB" id="423283at2759"/>
<feature type="region of interest" description="Disordered" evidence="7">
    <location>
        <begin position="126"/>
        <end position="153"/>
    </location>
</feature>
<gene>
    <name evidence="9" type="ORF">WICPIJ_006847</name>
</gene>
<evidence type="ECO:0000313" key="10">
    <source>
        <dbReference type="Proteomes" id="UP000774326"/>
    </source>
</evidence>
<sequence length="1573" mass="175466">MGRRRSSRLMARSGSALTDDHDTNVTNSESAAATAKSTASKTTEVFEDEDVDMNDLGTAARSGNSRDHQGDHNDDDDDDEDSDLERLTANYRRYSETRRAYESDSDQDLVHEDGQFEDEEADFHRNNFNDIDDEDDSDSQNDNDDDDEEEDEDIDMNEEMLHNAFMSLASRLGREQAANGPAGNRGNGTQRGDGGAGADRFQFYDQLFPGASNLLNGLGGGSSTRMHEYVRALQSREDPYLTLATLNELSDRLLMMNGIISEHTVPSYDLSKALVGILGEPFFQEDLELQLVACRCIYNLLEVNENFVSNAVRAGVIEALKDKLAEISSIDLAEQALQTLEYVSRTHSTHVFRKNAVSSALMYLDFFTIHAQRKAIAIAANSVRHIKPTEFHLVEDIFPVLQRVVIEFTDNQELDVAWFGITRIIRAFRHQPENLKKLVTAELLNQIYQVLSNPDTNLSTSIRLIQALTSCSNVQEISTLIIASGKLNASIVTALSKFKKSNESNISITTLMAVPKDLMLSVLGLYYSLLPYDKESDVVKITREPEVVKNYSDIKPQYLQFVSGLFPLLIDVYSATVVYDQRALVLKCLLRIVASVPKLEDVATDNSPIISLLASIVIQNKSMVRAAKKDNKPYLLLLLALELIKALLCKASDSFFEQFEREGILADASSLSEIIINHPLYSLPVPTTAASAAADTSSDAGDKQDEESNNPTTDGEQESENGEGESQDQDTDGNISEYDDLIQHPIEPLSREDALRKLKVQEALHWLMKFVSEVDQLYLSRKASGDGSKVGHLSLLDSLHTDLSDHAVLSGYSYDQMSEVWKKLKTALFSNGSNSMISSFELTNSGIIPVIGGIFERYDSSSIQKTSFVEVFSEVNSEGESAASLLIKKLQESLTRSEPFDIVHCGLKTGENRASSLVKPVKLKMTAVEDDEGYFTVLPQLLVMVQAISTMSNVSAFLKKKVITMNSIGVRARNFLGAERPESAAEENTTPKDHPSKTGEGWYIEVLINGKPIPSDATIFGTLFKDHKAKDLSSRSDGFWIETHDVTFRKVSGDISALNFDDRYPQIEQQEFMESQNITDKDTTLEILNLLKSLHDLNICKPDVFLNFKLTAKLNRQLEEPLIVASGILPYWSIYITRKFPFLFPLETRMFFLQSTSFGYSRLVQLWNVKTAQETRSNPGSAGSNGGDSGIVHLGRTVRQKVRVDRDKLMQSCFKVMDLLGTDPSVLEVEYNDEVGTGLGPTLEFYAICSHLFAKKSLGIWRDDSLNGDNVSEYIEGSLFPKPLKVETTEEYQNKLNYFSYLGKFMARALLDSRIVDFNFNKTFFEMIALQIDQPDLELPNGELLNKLNSVDSKLASSLVYLKEHPSEVGAMGLNFTLPGSEDIELIENGSTVAVDETNVEEYVNKVLKFVLIDGIKEQTEHFVTGFSEVFQYFSMLAFNPDEITQIFGNAEEDWSYQTLLSSVHADHGYNLDSPTVQNLITVLSKLSLSDRRLLLQFLTGSPRLPIGGFKKLKPELTVVLKHNEDGLKPDDILPSVMTCANYLKLPDYSSIEVLQQRLSQAFNEGAGAFHLS</sequence>
<dbReference type="EMBL" id="JAEUBG010003866">
    <property type="protein sequence ID" value="KAH3682184.1"/>
    <property type="molecule type" value="Genomic_DNA"/>
</dbReference>
<dbReference type="SMART" id="SM00119">
    <property type="entry name" value="HECTc"/>
    <property type="match status" value="1"/>
</dbReference>
<evidence type="ECO:0000256" key="4">
    <source>
        <dbReference type="ARBA" id="ARBA00022679"/>
    </source>
</evidence>
<dbReference type="PROSITE" id="PS50237">
    <property type="entry name" value="HECT"/>
    <property type="match status" value="1"/>
</dbReference>
<feature type="region of interest" description="Disordered" evidence="7">
    <location>
        <begin position="1"/>
        <end position="109"/>
    </location>
</feature>
<dbReference type="InterPro" id="IPR000569">
    <property type="entry name" value="HECT_dom"/>
</dbReference>
<dbReference type="InterPro" id="IPR045322">
    <property type="entry name" value="HECTD1/TRIP12-like"/>
</dbReference>
<feature type="active site" description="Glycyl thioester intermediate" evidence="6">
    <location>
        <position position="1540"/>
    </location>
</feature>
<evidence type="ECO:0000256" key="1">
    <source>
        <dbReference type="ARBA" id="ARBA00000885"/>
    </source>
</evidence>
<feature type="region of interest" description="Disordered" evidence="7">
    <location>
        <begin position="979"/>
        <end position="998"/>
    </location>
</feature>
<dbReference type="GO" id="GO:0000209">
    <property type="term" value="P:protein polyubiquitination"/>
    <property type="evidence" value="ECO:0007669"/>
    <property type="project" value="TreeGrafter"/>
</dbReference>
<evidence type="ECO:0000256" key="5">
    <source>
        <dbReference type="ARBA" id="ARBA00022786"/>
    </source>
</evidence>
<keyword evidence="10" id="KW-1185">Reference proteome</keyword>
<keyword evidence="5 6" id="KW-0833">Ubl conjugation pathway</keyword>
<evidence type="ECO:0000256" key="6">
    <source>
        <dbReference type="PROSITE-ProRule" id="PRU00104"/>
    </source>
</evidence>
<dbReference type="EC" id="2.3.2.26" evidence="3"/>
<feature type="compositionally biased region" description="Acidic residues" evidence="7">
    <location>
        <begin position="130"/>
        <end position="153"/>
    </location>
</feature>
<dbReference type="PANTHER" id="PTHR45670">
    <property type="entry name" value="E3 UBIQUITIN-PROTEIN LIGASE TRIP12"/>
    <property type="match status" value="1"/>
</dbReference>
<dbReference type="GO" id="GO:0043161">
    <property type="term" value="P:proteasome-mediated ubiquitin-dependent protein catabolic process"/>
    <property type="evidence" value="ECO:0007669"/>
    <property type="project" value="TreeGrafter"/>
</dbReference>
<feature type="compositionally biased region" description="Acidic residues" evidence="7">
    <location>
        <begin position="715"/>
        <end position="731"/>
    </location>
</feature>
<dbReference type="Pfam" id="PF25579">
    <property type="entry name" value="TPR_TRIP12_N"/>
    <property type="match status" value="1"/>
</dbReference>
<feature type="compositionally biased region" description="Gly residues" evidence="7">
    <location>
        <begin position="183"/>
        <end position="196"/>
    </location>
</feature>
<name>A0A9P8Q3P4_WICPI</name>
<evidence type="ECO:0000259" key="8">
    <source>
        <dbReference type="PROSITE" id="PS50237"/>
    </source>
</evidence>
<keyword evidence="4" id="KW-0808">Transferase</keyword>
<dbReference type="SUPFAM" id="SSF56204">
    <property type="entry name" value="Hect, E3 ligase catalytic domain"/>
    <property type="match status" value="1"/>
</dbReference>
<protein>
    <recommendedName>
        <fullName evidence="3">HECT-type E3 ubiquitin transferase</fullName>
        <ecNumber evidence="3">2.3.2.26</ecNumber>
    </recommendedName>
</protein>
<feature type="compositionally biased region" description="Acidic residues" evidence="7">
    <location>
        <begin position="73"/>
        <end position="83"/>
    </location>
</feature>
<feature type="region of interest" description="Disordered" evidence="7">
    <location>
        <begin position="175"/>
        <end position="196"/>
    </location>
</feature>
<comment type="catalytic activity">
    <reaction evidence="1">
        <text>S-ubiquitinyl-[E2 ubiquitin-conjugating enzyme]-L-cysteine + [acceptor protein]-L-lysine = [E2 ubiquitin-conjugating enzyme]-L-cysteine + N(6)-ubiquitinyl-[acceptor protein]-L-lysine.</text>
        <dbReference type="EC" id="2.3.2.26"/>
    </reaction>
</comment>
<dbReference type="Gene3D" id="1.25.10.10">
    <property type="entry name" value="Leucine-rich Repeat Variant"/>
    <property type="match status" value="1"/>
</dbReference>
<dbReference type="Gene3D" id="3.30.2410.10">
    <property type="entry name" value="Hect, E3 ligase catalytic domain"/>
    <property type="match status" value="1"/>
</dbReference>
<comment type="caution">
    <text evidence="9">The sequence shown here is derived from an EMBL/GenBank/DDBJ whole genome shotgun (WGS) entry which is preliminary data.</text>
</comment>
<dbReference type="Proteomes" id="UP000774326">
    <property type="component" value="Unassembled WGS sequence"/>
</dbReference>
<feature type="compositionally biased region" description="Basic and acidic residues" evidence="7">
    <location>
        <begin position="93"/>
        <end position="109"/>
    </location>
</feature>
<feature type="compositionally biased region" description="Low complexity" evidence="7">
    <location>
        <begin position="28"/>
        <end position="43"/>
    </location>
</feature>
<dbReference type="InterPro" id="IPR035983">
    <property type="entry name" value="Hect_E3_ubiquitin_ligase"/>
</dbReference>
<evidence type="ECO:0000256" key="7">
    <source>
        <dbReference type="SAM" id="MobiDB-lite"/>
    </source>
</evidence>
<evidence type="ECO:0000256" key="3">
    <source>
        <dbReference type="ARBA" id="ARBA00012485"/>
    </source>
</evidence>
<dbReference type="Gene3D" id="3.30.2160.10">
    <property type="entry name" value="Hect, E3 ligase catalytic domain"/>
    <property type="match status" value="1"/>
</dbReference>
<proteinExistence type="inferred from homology"/>
<evidence type="ECO:0000313" key="9">
    <source>
        <dbReference type="EMBL" id="KAH3682184.1"/>
    </source>
</evidence>
<feature type="compositionally biased region" description="Basic and acidic residues" evidence="7">
    <location>
        <begin position="979"/>
        <end position="997"/>
    </location>
</feature>
<comment type="similarity">
    <text evidence="2">Belongs to the UPL family. K-HECT subfamily.</text>
</comment>